<keyword evidence="3 8" id="KW-0699">rRNA-binding</keyword>
<dbReference type="InterPro" id="IPR002583">
    <property type="entry name" value="Ribosomal_bS20"/>
</dbReference>
<evidence type="ECO:0000256" key="6">
    <source>
        <dbReference type="ARBA" id="ARBA00023274"/>
    </source>
</evidence>
<comment type="caution">
    <text evidence="10">The sequence shown here is derived from an EMBL/GenBank/DDBJ whole genome shotgun (WGS) entry which is preliminary data.</text>
</comment>
<dbReference type="PANTHER" id="PTHR33398">
    <property type="entry name" value="30S RIBOSOMAL PROTEIN S20"/>
    <property type="match status" value="1"/>
</dbReference>
<feature type="compositionally biased region" description="Basic residues" evidence="9">
    <location>
        <begin position="1"/>
        <end position="15"/>
    </location>
</feature>
<accession>A0A545TGJ3</accession>
<evidence type="ECO:0000256" key="7">
    <source>
        <dbReference type="ARBA" id="ARBA00035136"/>
    </source>
</evidence>
<protein>
    <recommendedName>
        <fullName evidence="7 8">Small ribosomal subunit protein bS20</fullName>
    </recommendedName>
</protein>
<dbReference type="Gene3D" id="1.20.58.110">
    <property type="entry name" value="Ribosomal protein S20"/>
    <property type="match status" value="1"/>
</dbReference>
<dbReference type="RefSeq" id="WP_142898610.1">
    <property type="nucleotide sequence ID" value="NZ_ML660059.1"/>
</dbReference>
<evidence type="ECO:0000256" key="4">
    <source>
        <dbReference type="ARBA" id="ARBA00022884"/>
    </source>
</evidence>
<keyword evidence="4 8" id="KW-0694">RNA-binding</keyword>
<keyword evidence="11" id="KW-1185">Reference proteome</keyword>
<keyword evidence="5 8" id="KW-0689">Ribosomal protein</keyword>
<dbReference type="GO" id="GO:0003735">
    <property type="term" value="F:structural constituent of ribosome"/>
    <property type="evidence" value="ECO:0007669"/>
    <property type="project" value="InterPro"/>
</dbReference>
<dbReference type="Proteomes" id="UP000315252">
    <property type="component" value="Unassembled WGS sequence"/>
</dbReference>
<evidence type="ECO:0000256" key="1">
    <source>
        <dbReference type="ARBA" id="ARBA00003134"/>
    </source>
</evidence>
<dbReference type="PANTHER" id="PTHR33398:SF1">
    <property type="entry name" value="SMALL RIBOSOMAL SUBUNIT PROTEIN BS20C"/>
    <property type="match status" value="1"/>
</dbReference>
<dbReference type="EMBL" id="VHSH01000008">
    <property type="protein sequence ID" value="TQV76347.1"/>
    <property type="molecule type" value="Genomic_DNA"/>
</dbReference>
<dbReference type="GO" id="GO:0015935">
    <property type="term" value="C:small ribosomal subunit"/>
    <property type="evidence" value="ECO:0007669"/>
    <property type="project" value="TreeGrafter"/>
</dbReference>
<sequence>MAHHKSAKKRIRQTARRTEVNGARVGRIRTFVKNVEAAIAGGDKTAAAAAFKEAQPELHRGAQAGVMHANTVGRKLSRLNARIKAMA</sequence>
<evidence type="ECO:0000313" key="11">
    <source>
        <dbReference type="Proteomes" id="UP000315252"/>
    </source>
</evidence>
<evidence type="ECO:0000313" key="10">
    <source>
        <dbReference type="EMBL" id="TQV76347.1"/>
    </source>
</evidence>
<evidence type="ECO:0000256" key="3">
    <source>
        <dbReference type="ARBA" id="ARBA00022730"/>
    </source>
</evidence>
<comment type="function">
    <text evidence="1 8">Binds directly to 16S ribosomal RNA.</text>
</comment>
<name>A0A545TGJ3_9PROT</name>
<evidence type="ECO:0000256" key="9">
    <source>
        <dbReference type="SAM" id="MobiDB-lite"/>
    </source>
</evidence>
<comment type="similarity">
    <text evidence="2 8">Belongs to the bacterial ribosomal protein bS20 family.</text>
</comment>
<keyword evidence="6 8" id="KW-0687">Ribonucleoprotein</keyword>
<feature type="region of interest" description="Disordered" evidence="9">
    <location>
        <begin position="1"/>
        <end position="20"/>
    </location>
</feature>
<dbReference type="Pfam" id="PF01649">
    <property type="entry name" value="Ribosomal_S20p"/>
    <property type="match status" value="1"/>
</dbReference>
<evidence type="ECO:0000256" key="8">
    <source>
        <dbReference type="HAMAP-Rule" id="MF_00500"/>
    </source>
</evidence>
<dbReference type="GO" id="GO:0070181">
    <property type="term" value="F:small ribosomal subunit rRNA binding"/>
    <property type="evidence" value="ECO:0007669"/>
    <property type="project" value="TreeGrafter"/>
</dbReference>
<dbReference type="AlphaFoldDB" id="A0A545TGJ3"/>
<dbReference type="FunFam" id="1.20.58.110:FF:000001">
    <property type="entry name" value="30S ribosomal protein S20"/>
    <property type="match status" value="1"/>
</dbReference>
<organism evidence="10 11">
    <name type="scientific">Denitrobaculum tricleocarpae</name>
    <dbReference type="NCBI Taxonomy" id="2591009"/>
    <lineage>
        <taxon>Bacteria</taxon>
        <taxon>Pseudomonadati</taxon>
        <taxon>Pseudomonadota</taxon>
        <taxon>Alphaproteobacteria</taxon>
        <taxon>Rhodospirillales</taxon>
        <taxon>Rhodospirillaceae</taxon>
        <taxon>Denitrobaculum</taxon>
    </lineage>
</organism>
<evidence type="ECO:0000256" key="2">
    <source>
        <dbReference type="ARBA" id="ARBA00007634"/>
    </source>
</evidence>
<dbReference type="NCBIfam" id="TIGR00029">
    <property type="entry name" value="S20"/>
    <property type="match status" value="1"/>
</dbReference>
<evidence type="ECO:0000256" key="5">
    <source>
        <dbReference type="ARBA" id="ARBA00022980"/>
    </source>
</evidence>
<dbReference type="OrthoDB" id="9807974at2"/>
<dbReference type="GO" id="GO:0006412">
    <property type="term" value="P:translation"/>
    <property type="evidence" value="ECO:0007669"/>
    <property type="project" value="UniProtKB-UniRule"/>
</dbReference>
<dbReference type="SUPFAM" id="SSF46992">
    <property type="entry name" value="Ribosomal protein S20"/>
    <property type="match status" value="1"/>
</dbReference>
<dbReference type="HAMAP" id="MF_00500">
    <property type="entry name" value="Ribosomal_bS20"/>
    <property type="match status" value="1"/>
</dbReference>
<reference evidence="10 11" key="1">
    <citation type="submission" date="2019-06" db="EMBL/GenBank/DDBJ databases">
        <title>Whole genome sequence for Rhodospirillaceae sp. R148.</title>
        <authorList>
            <person name="Wang G."/>
        </authorList>
    </citation>
    <scope>NUCLEOTIDE SEQUENCE [LARGE SCALE GENOMIC DNA]</scope>
    <source>
        <strain evidence="10 11">R148</strain>
    </source>
</reference>
<gene>
    <name evidence="8" type="primary">rpsT</name>
    <name evidence="10" type="ORF">FKG95_22220</name>
</gene>
<dbReference type="InterPro" id="IPR036510">
    <property type="entry name" value="Ribosomal_bS20_sf"/>
</dbReference>
<proteinExistence type="inferred from homology"/>